<feature type="domain" description="NodB homology" evidence="2">
    <location>
        <begin position="87"/>
        <end position="334"/>
    </location>
</feature>
<dbReference type="CDD" id="cd10968">
    <property type="entry name" value="CE4_Mlr8448_like_5s"/>
    <property type="match status" value="1"/>
</dbReference>
<evidence type="ECO:0000256" key="1">
    <source>
        <dbReference type="ARBA" id="ARBA00022729"/>
    </source>
</evidence>
<dbReference type="Gene3D" id="3.20.20.370">
    <property type="entry name" value="Glycoside hydrolase/deacetylase"/>
    <property type="match status" value="1"/>
</dbReference>
<dbReference type="AlphaFoldDB" id="A0A3D8I5P1"/>
<dbReference type="InterPro" id="IPR011330">
    <property type="entry name" value="Glyco_hydro/deAcase_b/a-brl"/>
</dbReference>
<dbReference type="PROSITE" id="PS51677">
    <property type="entry name" value="NODB"/>
    <property type="match status" value="1"/>
</dbReference>
<sequence length="334" mass="38109">MRPAFISTYIHKLSALKCVQNFFKGSGVILMLHRIAPFEAKLSPNENMKVSPEFLENFIVDCLDGGYHFISLDELIFGLLHKNLPKYFICISIDDGYKDNLTYGYPIFAKYDIPFCIYVCTSFPESSHNMWWFALEDYLLAHDSITLDGQTYNIATRALKENMFLTLRNEIIQKAQSYQSGTDILESFGITYDTSTYNHLALSWEDICFLDNVLGGGQKKLCTIGAHTHSHPIFNHLSPEDIAKDIHISQELFVKHLGYAPKHFAYPFGGRVEVDASYFALIKELGFLSATTTRHGCIYPAHKKALHALPRVFFGQDFMLESAFRVRKKRIVTA</sequence>
<dbReference type="InterPro" id="IPR051398">
    <property type="entry name" value="Polysacch_Deacetylase"/>
</dbReference>
<comment type="caution">
    <text evidence="3">The sequence shown here is derived from an EMBL/GenBank/DDBJ whole genome shotgun (WGS) entry which is preliminary data.</text>
</comment>
<protein>
    <submittedName>
        <fullName evidence="3">Polysaccharide deacetylase</fullName>
    </submittedName>
</protein>
<evidence type="ECO:0000259" key="2">
    <source>
        <dbReference type="PROSITE" id="PS51677"/>
    </source>
</evidence>
<proteinExistence type="predicted"/>
<reference evidence="3 4" key="1">
    <citation type="submission" date="2018-04" db="EMBL/GenBank/DDBJ databases">
        <title>Novel Campyloabacter and Helicobacter Species and Strains.</title>
        <authorList>
            <person name="Mannion A.J."/>
            <person name="Shen Z."/>
            <person name="Fox J.G."/>
        </authorList>
    </citation>
    <scope>NUCLEOTIDE SEQUENCE [LARGE SCALE GENOMIC DNA]</scope>
    <source>
        <strain evidence="3 4">MIT 98-6070</strain>
    </source>
</reference>
<gene>
    <name evidence="3" type="ORF">CQA63_02635</name>
</gene>
<dbReference type="OrthoDB" id="9776235at2"/>
<organism evidence="3 4">
    <name type="scientific">Helicobacter marmotae</name>
    <dbReference type="NCBI Taxonomy" id="152490"/>
    <lineage>
        <taxon>Bacteria</taxon>
        <taxon>Pseudomonadati</taxon>
        <taxon>Campylobacterota</taxon>
        <taxon>Epsilonproteobacteria</taxon>
        <taxon>Campylobacterales</taxon>
        <taxon>Helicobacteraceae</taxon>
        <taxon>Helicobacter</taxon>
    </lineage>
</organism>
<accession>A0A3D8I5P1</accession>
<dbReference type="PANTHER" id="PTHR34216">
    <property type="match status" value="1"/>
</dbReference>
<name>A0A3D8I5P1_9HELI</name>
<dbReference type="Proteomes" id="UP000256599">
    <property type="component" value="Unassembled WGS sequence"/>
</dbReference>
<dbReference type="RefSeq" id="WP_104699380.1">
    <property type="nucleotide sequence ID" value="NZ_FZPP01000004.1"/>
</dbReference>
<dbReference type="InterPro" id="IPR002509">
    <property type="entry name" value="NODB_dom"/>
</dbReference>
<dbReference type="SUPFAM" id="SSF88713">
    <property type="entry name" value="Glycoside hydrolase/deacetylase"/>
    <property type="match status" value="1"/>
</dbReference>
<dbReference type="EMBL" id="NXLR01000003">
    <property type="protein sequence ID" value="RDU60463.1"/>
    <property type="molecule type" value="Genomic_DNA"/>
</dbReference>
<dbReference type="PANTHER" id="PTHR34216:SF7">
    <property type="entry name" value="POLY-BETA-1,6-N-ACETYL-D-GLUCOSAMINE N-DEACETYLASE"/>
    <property type="match status" value="1"/>
</dbReference>
<dbReference type="Pfam" id="PF01522">
    <property type="entry name" value="Polysacc_deac_1"/>
    <property type="match status" value="1"/>
</dbReference>
<keyword evidence="4" id="KW-1185">Reference proteome</keyword>
<dbReference type="GO" id="GO:0016810">
    <property type="term" value="F:hydrolase activity, acting on carbon-nitrogen (but not peptide) bonds"/>
    <property type="evidence" value="ECO:0007669"/>
    <property type="project" value="InterPro"/>
</dbReference>
<evidence type="ECO:0000313" key="4">
    <source>
        <dbReference type="Proteomes" id="UP000256599"/>
    </source>
</evidence>
<evidence type="ECO:0000313" key="3">
    <source>
        <dbReference type="EMBL" id="RDU60463.1"/>
    </source>
</evidence>
<dbReference type="GO" id="GO:0005975">
    <property type="term" value="P:carbohydrate metabolic process"/>
    <property type="evidence" value="ECO:0007669"/>
    <property type="project" value="InterPro"/>
</dbReference>
<keyword evidence="1" id="KW-0732">Signal</keyword>